<name>A0AAX6MUT5_9PEZI</name>
<dbReference type="EMBL" id="JBANMG010000002">
    <property type="protein sequence ID" value="KAK6956408.1"/>
    <property type="molecule type" value="Genomic_DNA"/>
</dbReference>
<protein>
    <submittedName>
        <fullName evidence="2">Uncharacterized protein</fullName>
    </submittedName>
</protein>
<gene>
    <name evidence="2" type="ORF">Daesc_001685</name>
</gene>
<dbReference type="Proteomes" id="UP001369815">
    <property type="component" value="Unassembled WGS sequence"/>
</dbReference>
<feature type="region of interest" description="Disordered" evidence="1">
    <location>
        <begin position="191"/>
        <end position="228"/>
    </location>
</feature>
<reference evidence="2 3" key="1">
    <citation type="journal article" date="2024" name="Front Chem Biol">
        <title>Unveiling the potential of Daldinia eschscholtzii MFLUCC 19-0629 through bioactivity and bioinformatics studies for enhanced sustainable agriculture production.</title>
        <authorList>
            <person name="Brooks S."/>
            <person name="Weaver J.A."/>
            <person name="Klomchit A."/>
            <person name="Alharthi S.A."/>
            <person name="Onlamun T."/>
            <person name="Nurani R."/>
            <person name="Vong T.K."/>
            <person name="Alberti F."/>
            <person name="Greco C."/>
        </authorList>
    </citation>
    <scope>NUCLEOTIDE SEQUENCE [LARGE SCALE GENOMIC DNA]</scope>
    <source>
        <strain evidence="2">MFLUCC 19-0629</strain>
    </source>
</reference>
<feature type="compositionally biased region" description="Basic residues" evidence="1">
    <location>
        <begin position="136"/>
        <end position="149"/>
    </location>
</feature>
<keyword evidence="3" id="KW-1185">Reference proteome</keyword>
<evidence type="ECO:0000313" key="3">
    <source>
        <dbReference type="Proteomes" id="UP001369815"/>
    </source>
</evidence>
<evidence type="ECO:0000256" key="1">
    <source>
        <dbReference type="SAM" id="MobiDB-lite"/>
    </source>
</evidence>
<proteinExistence type="predicted"/>
<organism evidence="2 3">
    <name type="scientific">Daldinia eschscholtzii</name>
    <dbReference type="NCBI Taxonomy" id="292717"/>
    <lineage>
        <taxon>Eukaryota</taxon>
        <taxon>Fungi</taxon>
        <taxon>Dikarya</taxon>
        <taxon>Ascomycota</taxon>
        <taxon>Pezizomycotina</taxon>
        <taxon>Sordariomycetes</taxon>
        <taxon>Xylariomycetidae</taxon>
        <taxon>Xylariales</taxon>
        <taxon>Hypoxylaceae</taxon>
        <taxon>Daldinia</taxon>
    </lineage>
</organism>
<comment type="caution">
    <text evidence="2">The sequence shown here is derived from an EMBL/GenBank/DDBJ whole genome shotgun (WGS) entry which is preliminary data.</text>
</comment>
<sequence>MDYFAQEFGSKAAFPVSQKFLEYKFNKGINNQTVDPRTISYDEYITSQASLQKLAENARVGETTRAREAEYTREAGVDRRRRPSQESSTVPALKDLNNSLTEIQQPPPVVHRNRHQDSSLRRHRPQDVCIEDATSKKRSIRKSIRRKPVPVRSESSHPASSEYLPAVPEMMAGCPIEEHDSNAPIYPSNMVNDEFDYPPGARGRPLSGSPVQPKPVRPRAKSKGIAQKESNCSLVQRITEQAETLELEGYTSPRQGSVPFIPILYHPPKVPTWRKDTPNPACGSVPEERRTKRVSFVERCHIIEEPKILTAPATFVRGAKPSVDSLMVETGSSVVTVSSK</sequence>
<feature type="compositionally biased region" description="Basic and acidic residues" evidence="1">
    <location>
        <begin position="65"/>
        <end position="78"/>
    </location>
</feature>
<evidence type="ECO:0000313" key="2">
    <source>
        <dbReference type="EMBL" id="KAK6956408.1"/>
    </source>
</evidence>
<dbReference type="AlphaFoldDB" id="A0AAX6MUT5"/>
<feature type="region of interest" description="Disordered" evidence="1">
    <location>
        <begin position="65"/>
        <end position="161"/>
    </location>
</feature>
<accession>A0AAX6MUT5</accession>
<feature type="compositionally biased region" description="Polar residues" evidence="1">
    <location>
        <begin position="85"/>
        <end position="104"/>
    </location>
</feature>